<keyword evidence="5" id="KW-1185">Reference proteome</keyword>
<feature type="region of interest" description="Disordered" evidence="2">
    <location>
        <begin position="556"/>
        <end position="604"/>
    </location>
</feature>
<evidence type="ECO:0000256" key="2">
    <source>
        <dbReference type="SAM" id="MobiDB-lite"/>
    </source>
</evidence>
<feature type="domain" description="Aftiphilin clathrin-binding box" evidence="3">
    <location>
        <begin position="651"/>
        <end position="719"/>
    </location>
</feature>
<feature type="region of interest" description="Disordered" evidence="2">
    <location>
        <begin position="206"/>
        <end position="251"/>
    </location>
</feature>
<gene>
    <name evidence="4" type="primary">Aftph</name>
    <name evidence="4" type="ORF">Anas_00870</name>
</gene>
<evidence type="ECO:0000256" key="1">
    <source>
        <dbReference type="SAM" id="Coils"/>
    </source>
</evidence>
<proteinExistence type="predicted"/>
<dbReference type="Proteomes" id="UP000326759">
    <property type="component" value="Unassembled WGS sequence"/>
</dbReference>
<keyword evidence="1" id="KW-0175">Coiled coil</keyword>
<dbReference type="Pfam" id="PF15045">
    <property type="entry name" value="Clathrin_bdg"/>
    <property type="match status" value="1"/>
</dbReference>
<protein>
    <submittedName>
        <fullName evidence="4">Aftiphilin</fullName>
    </submittedName>
</protein>
<dbReference type="InterPro" id="IPR029205">
    <property type="entry name" value="Clathrin-bd"/>
</dbReference>
<dbReference type="EMBL" id="SEYY01003954">
    <property type="protein sequence ID" value="KAB7504023.1"/>
    <property type="molecule type" value="Genomic_DNA"/>
</dbReference>
<evidence type="ECO:0000313" key="4">
    <source>
        <dbReference type="EMBL" id="KAB7504023.1"/>
    </source>
</evidence>
<dbReference type="InterPro" id="IPR046359">
    <property type="entry name" value="Aftin-like"/>
</dbReference>
<dbReference type="GO" id="GO:0030121">
    <property type="term" value="C:AP-1 adaptor complex"/>
    <property type="evidence" value="ECO:0007669"/>
    <property type="project" value="TreeGrafter"/>
</dbReference>
<evidence type="ECO:0000313" key="5">
    <source>
        <dbReference type="Proteomes" id="UP000326759"/>
    </source>
</evidence>
<feature type="coiled-coil region" evidence="1">
    <location>
        <begin position="252"/>
        <end position="279"/>
    </location>
</feature>
<organism evidence="4 5">
    <name type="scientific">Armadillidium nasatum</name>
    <dbReference type="NCBI Taxonomy" id="96803"/>
    <lineage>
        <taxon>Eukaryota</taxon>
        <taxon>Metazoa</taxon>
        <taxon>Ecdysozoa</taxon>
        <taxon>Arthropoda</taxon>
        <taxon>Crustacea</taxon>
        <taxon>Multicrustacea</taxon>
        <taxon>Malacostraca</taxon>
        <taxon>Eumalacostraca</taxon>
        <taxon>Peracarida</taxon>
        <taxon>Isopoda</taxon>
        <taxon>Oniscidea</taxon>
        <taxon>Crinocheta</taxon>
        <taxon>Armadillidiidae</taxon>
        <taxon>Armadillidium</taxon>
    </lineage>
</organism>
<feature type="compositionally biased region" description="Basic and acidic residues" evidence="2">
    <location>
        <begin position="567"/>
        <end position="577"/>
    </location>
</feature>
<dbReference type="GO" id="GO:0030276">
    <property type="term" value="F:clathrin binding"/>
    <property type="evidence" value="ECO:0007669"/>
    <property type="project" value="InterPro"/>
</dbReference>
<dbReference type="GO" id="GO:0032588">
    <property type="term" value="C:trans-Golgi network membrane"/>
    <property type="evidence" value="ECO:0007669"/>
    <property type="project" value="InterPro"/>
</dbReference>
<dbReference type="PANTHER" id="PTHR16156:SF10">
    <property type="entry name" value="AFTIPHILIN-RELATED"/>
    <property type="match status" value="1"/>
</dbReference>
<dbReference type="PANTHER" id="PTHR16156">
    <property type="entry name" value="AFTIPHILIN A-RELATED"/>
    <property type="match status" value="1"/>
</dbReference>
<accession>A0A5N5TBI8</accession>
<feature type="compositionally biased region" description="Basic and acidic residues" evidence="2">
    <location>
        <begin position="221"/>
        <end position="251"/>
    </location>
</feature>
<dbReference type="AlphaFoldDB" id="A0A5N5TBI8"/>
<dbReference type="OrthoDB" id="6353683at2759"/>
<evidence type="ECO:0000259" key="3">
    <source>
        <dbReference type="Pfam" id="PF15045"/>
    </source>
</evidence>
<name>A0A5N5TBI8_9CRUS</name>
<feature type="compositionally biased region" description="Polar residues" evidence="2">
    <location>
        <begin position="211"/>
        <end position="220"/>
    </location>
</feature>
<sequence>MNNFYISPLKGLIPCNSIFLSIWSNVDIDFKVTVYFNLLGIDDRYGTFQMSSEFSNMKKLPYIPPMSPPPIDSLPEEADYEIPDYDITGLSQKFSDEETSITHQPLESTLDEFDVTMDSNLNSLKDSNSFNKDDAFQKVETIMRGNSEEESSSSITIPPLDCEGQSLNDCNISDLENDICDNPIEEFDFPTDSKIISNDEDLKCKSESDRLSSAPNSSCQKEYDNDKLENGEDPTSHLDRTLKSNRESIHFNETKEERVNEIEENVLNTKDSNSEIQSEFESNKFTPNFSELNLVYDDGGGGRVDCVKSEENVKECSTTNKISDHVENGEFSSFVCGSKIDNPVADDFGDFVSKNKIEEKDVERFELPKEANDEKDSEDFGDFITETHFEANELGKSDSSEVQHNMKGENFRKCSSDMDENFQNDDFGNFGKATDQSDEESFGNFTSNLNEINNEKLDDDFGNFVGNKENSPVINFGNGTLEKRLSDKGNSTNNTNDCGNFIDEKEQGFNTDEDIDDFGDFYSTNVAEEAQSEVKICQENYHDEYLDPSISYDSPSKFNKYPSANDAELKGDKKESLQLEFSDDENETVDKVDDDDEFSHTDDDPLLDPNLKENKFHGYFVRWLPKGSRSITSGSFLSFSKLNELIGGTVIWYHATNVESCSALQFSWTNSRINKLYLSSLNVDTRNILLGHRSKWISTIPIFAQALSFSPLTPLKPSTNSVNWNIEESSVNVQPNIPYRPGEDALKNSSAKDIQVSDSKNIPPAKFDWNSSGLTNPLNMPEKELLFSLEKDFTSATTAQEFKSSTSVIEEALKKVNYSNSSISSTQSTSQNISTQRLPPKVQQIVNSIPDLNFMQSKVLAFPIGQTPDFFS</sequence>
<reference evidence="4 5" key="1">
    <citation type="journal article" date="2019" name="PLoS Biol.">
        <title>Sex chromosomes control vertical transmission of feminizing Wolbachia symbionts in an isopod.</title>
        <authorList>
            <person name="Becking T."/>
            <person name="Chebbi M.A."/>
            <person name="Giraud I."/>
            <person name="Moumen B."/>
            <person name="Laverre T."/>
            <person name="Caubet Y."/>
            <person name="Peccoud J."/>
            <person name="Gilbert C."/>
            <person name="Cordaux R."/>
        </authorList>
    </citation>
    <scope>NUCLEOTIDE SEQUENCE [LARGE SCALE GENOMIC DNA]</scope>
    <source>
        <strain evidence="4">ANa2</strain>
        <tissue evidence="4">Whole body excluding digestive tract and cuticle</tissue>
    </source>
</reference>
<feature type="compositionally biased region" description="Acidic residues" evidence="2">
    <location>
        <begin position="581"/>
        <end position="597"/>
    </location>
</feature>
<comment type="caution">
    <text evidence="4">The sequence shown here is derived from an EMBL/GenBank/DDBJ whole genome shotgun (WGS) entry which is preliminary data.</text>
</comment>